<dbReference type="EMBL" id="CP020715">
    <property type="protein sequence ID" value="ARJ04374.1"/>
    <property type="molecule type" value="Genomic_DNA"/>
</dbReference>
<protein>
    <submittedName>
        <fullName evidence="6">Uncharacterized protein</fullName>
    </submittedName>
</protein>
<evidence type="ECO:0000256" key="4">
    <source>
        <dbReference type="ARBA" id="ARBA00022833"/>
    </source>
</evidence>
<dbReference type="GO" id="GO:0009231">
    <property type="term" value="P:riboflavin biosynthetic process"/>
    <property type="evidence" value="ECO:0007669"/>
    <property type="project" value="TreeGrafter"/>
</dbReference>
<dbReference type="InterPro" id="IPR003785">
    <property type="entry name" value="Creatininase/forma_Hydrolase"/>
</dbReference>
<comment type="similarity">
    <text evidence="5">Belongs to the creatininase superfamily.</text>
</comment>
<evidence type="ECO:0000256" key="1">
    <source>
        <dbReference type="ARBA" id="ARBA00001947"/>
    </source>
</evidence>
<keyword evidence="2" id="KW-0479">Metal-binding</keyword>
<dbReference type="InterPro" id="IPR024087">
    <property type="entry name" value="Creatininase-like_sf"/>
</dbReference>
<dbReference type="RefSeq" id="WP_085018421.1">
    <property type="nucleotide sequence ID" value="NZ_BMHD01000001.1"/>
</dbReference>
<keyword evidence="4" id="KW-0862">Zinc</keyword>
<name>A0A1X9LGR2_9MICO</name>
<organism evidence="6 7">
    <name type="scientific">Cnuibacter physcomitrellae</name>
    <dbReference type="NCBI Taxonomy" id="1619308"/>
    <lineage>
        <taxon>Bacteria</taxon>
        <taxon>Bacillati</taxon>
        <taxon>Actinomycetota</taxon>
        <taxon>Actinomycetes</taxon>
        <taxon>Micrococcales</taxon>
        <taxon>Microbacteriaceae</taxon>
        <taxon>Cnuibacter</taxon>
    </lineage>
</organism>
<proteinExistence type="inferred from homology"/>
<dbReference type="PANTHER" id="PTHR35005">
    <property type="entry name" value="3-DEHYDRO-SCYLLO-INOSOSE HYDROLASE"/>
    <property type="match status" value="1"/>
</dbReference>
<evidence type="ECO:0000313" key="6">
    <source>
        <dbReference type="EMBL" id="ARJ04374.1"/>
    </source>
</evidence>
<dbReference type="Pfam" id="PF02633">
    <property type="entry name" value="Creatininase"/>
    <property type="match status" value="1"/>
</dbReference>
<evidence type="ECO:0000256" key="5">
    <source>
        <dbReference type="ARBA" id="ARBA00024029"/>
    </source>
</evidence>
<evidence type="ECO:0000313" key="7">
    <source>
        <dbReference type="Proteomes" id="UP000192775"/>
    </source>
</evidence>
<comment type="cofactor">
    <cofactor evidence="1">
        <name>Zn(2+)</name>
        <dbReference type="ChEBI" id="CHEBI:29105"/>
    </cofactor>
</comment>
<dbReference type="GO" id="GO:0046872">
    <property type="term" value="F:metal ion binding"/>
    <property type="evidence" value="ECO:0007669"/>
    <property type="project" value="UniProtKB-KW"/>
</dbReference>
<reference evidence="6 7" key="1">
    <citation type="submission" date="2017-04" db="EMBL/GenBank/DDBJ databases">
        <authorList>
            <person name="Afonso C.L."/>
            <person name="Miller P.J."/>
            <person name="Scott M.A."/>
            <person name="Spackman E."/>
            <person name="Goraichik I."/>
            <person name="Dimitrov K.M."/>
            <person name="Suarez D.L."/>
            <person name="Swayne D.E."/>
        </authorList>
    </citation>
    <scope>NUCLEOTIDE SEQUENCE [LARGE SCALE GENOMIC DNA]</scope>
    <source>
        <strain evidence="7">XA(T)</strain>
    </source>
</reference>
<dbReference type="Proteomes" id="UP000192775">
    <property type="component" value="Chromosome"/>
</dbReference>
<gene>
    <name evidence="6" type="ORF">B5808_03375</name>
</gene>
<dbReference type="GO" id="GO:0016811">
    <property type="term" value="F:hydrolase activity, acting on carbon-nitrogen (but not peptide) bonds, in linear amides"/>
    <property type="evidence" value="ECO:0007669"/>
    <property type="project" value="TreeGrafter"/>
</dbReference>
<dbReference type="STRING" id="1619308.B5808_03375"/>
<keyword evidence="3" id="KW-0378">Hydrolase</keyword>
<evidence type="ECO:0000256" key="3">
    <source>
        <dbReference type="ARBA" id="ARBA00022801"/>
    </source>
</evidence>
<dbReference type="KEGG" id="cphy:B5808_03375"/>
<dbReference type="Gene3D" id="3.40.50.10310">
    <property type="entry name" value="Creatininase"/>
    <property type="match status" value="1"/>
</dbReference>
<dbReference type="SUPFAM" id="SSF102215">
    <property type="entry name" value="Creatininase"/>
    <property type="match status" value="1"/>
</dbReference>
<dbReference type="PANTHER" id="PTHR35005:SF1">
    <property type="entry name" value="2-AMINO-5-FORMYLAMINO-6-RIBOSYLAMINOPYRIMIDIN-4(3H)-ONE 5'-MONOPHOSPHATE DEFORMYLASE"/>
    <property type="match status" value="1"/>
</dbReference>
<accession>A0A1X9LGR2</accession>
<sequence>MTVSLGHLSTTRIGRIDKSRAVVVQPIGAMEQHGAHLPVLTDAITSQRITERALAEIGPDQGFWMLPGLSYGKSSEHIGYPGTIALSMTTLAALCLDIGRSVAQSGFRKLVFVNGHGGQPELLSVLARDIRIETGLEVFTLMPNDFDTPDDFVALDPVYGIHGGQHETSMMLALAPELVDMTLAEKDGDAILGAYEGMEHLSLYGSVPTAWVTRDLSVSGVIGDPTGATVELGERIVAAQVAALAQTLREIQRFSFPPLGARESV</sequence>
<dbReference type="AlphaFoldDB" id="A0A1X9LGR2"/>
<evidence type="ECO:0000256" key="2">
    <source>
        <dbReference type="ARBA" id="ARBA00022723"/>
    </source>
</evidence>
<keyword evidence="7" id="KW-1185">Reference proteome</keyword>